<sequence length="196" mass="20814">MLSVPCRNTKEISELRSILQQLQPGMLGRSACMVLSAARKAPPACVSDPQTSQAEPGPSHHDSTEPRAEEQNSANDVGRTKRRKVRLHFGSRCPFRLLGVACGLGAGPALLTSFSPLPAGSFSLEELPQHASWCGETTAAPPTSPWSSPPASPSILCVSPESSPPGPWIQCPLCQLPFPAGEIEEHASMCREVPQA</sequence>
<evidence type="ECO:0000256" key="1">
    <source>
        <dbReference type="SAM" id="MobiDB-lite"/>
    </source>
</evidence>
<dbReference type="Proteomes" id="UP000694540">
    <property type="component" value="Unplaced"/>
</dbReference>
<dbReference type="Ensembl" id="ENSCWAT00000000315.1">
    <property type="protein sequence ID" value="ENSCWAP00000000277.1"/>
    <property type="gene ID" value="ENSCWAG00000000261.1"/>
</dbReference>
<protein>
    <submittedName>
        <fullName evidence="2">Uncharacterized protein</fullName>
    </submittedName>
</protein>
<accession>A0A8C3YAH0</accession>
<name>A0A8C3YAH0_9CETA</name>
<feature type="region of interest" description="Disordered" evidence="1">
    <location>
        <begin position="43"/>
        <end position="81"/>
    </location>
</feature>
<reference evidence="2" key="2">
    <citation type="submission" date="2025-09" db="UniProtKB">
        <authorList>
            <consortium name="Ensembl"/>
        </authorList>
    </citation>
    <scope>IDENTIFICATION</scope>
</reference>
<evidence type="ECO:0000313" key="3">
    <source>
        <dbReference type="Proteomes" id="UP000694540"/>
    </source>
</evidence>
<reference evidence="2" key="1">
    <citation type="submission" date="2025-08" db="UniProtKB">
        <authorList>
            <consortium name="Ensembl"/>
        </authorList>
    </citation>
    <scope>IDENTIFICATION</scope>
</reference>
<proteinExistence type="predicted"/>
<dbReference type="GeneTree" id="ENSGT00940000169757"/>
<organism evidence="2 3">
    <name type="scientific">Catagonus wagneri</name>
    <name type="common">Chacoan peccary</name>
    <dbReference type="NCBI Taxonomy" id="51154"/>
    <lineage>
        <taxon>Eukaryota</taxon>
        <taxon>Metazoa</taxon>
        <taxon>Chordata</taxon>
        <taxon>Craniata</taxon>
        <taxon>Vertebrata</taxon>
        <taxon>Euteleostomi</taxon>
        <taxon>Mammalia</taxon>
        <taxon>Eutheria</taxon>
        <taxon>Laurasiatheria</taxon>
        <taxon>Artiodactyla</taxon>
        <taxon>Suina</taxon>
        <taxon>Tayassuidae</taxon>
        <taxon>Catagonus</taxon>
    </lineage>
</organism>
<feature type="compositionally biased region" description="Basic and acidic residues" evidence="1">
    <location>
        <begin position="58"/>
        <end position="70"/>
    </location>
</feature>
<keyword evidence="3" id="KW-1185">Reference proteome</keyword>
<dbReference type="AlphaFoldDB" id="A0A8C3YAH0"/>
<evidence type="ECO:0000313" key="2">
    <source>
        <dbReference type="Ensembl" id="ENSCWAP00000000277.1"/>
    </source>
</evidence>